<proteinExistence type="predicted"/>
<dbReference type="EC" id="2.3.1.-" evidence="2"/>
<evidence type="ECO:0000313" key="2">
    <source>
        <dbReference type="EMBL" id="MEC0238918.1"/>
    </source>
</evidence>
<dbReference type="InterPro" id="IPR016181">
    <property type="entry name" value="Acyl_CoA_acyltransferase"/>
</dbReference>
<organism evidence="2 3">
    <name type="scientific">Paenibacillus dokdonensis</name>
    <dbReference type="NCBI Taxonomy" id="2567944"/>
    <lineage>
        <taxon>Bacteria</taxon>
        <taxon>Bacillati</taxon>
        <taxon>Bacillota</taxon>
        <taxon>Bacilli</taxon>
        <taxon>Bacillales</taxon>
        <taxon>Paenibacillaceae</taxon>
        <taxon>Paenibacillus</taxon>
    </lineage>
</organism>
<dbReference type="Pfam" id="PF00583">
    <property type="entry name" value="Acetyltransf_1"/>
    <property type="match status" value="1"/>
</dbReference>
<reference evidence="2 3" key="1">
    <citation type="submission" date="2023-03" db="EMBL/GenBank/DDBJ databases">
        <title>Bacillus Genome Sequencing.</title>
        <authorList>
            <person name="Dunlap C."/>
        </authorList>
    </citation>
    <scope>NUCLEOTIDE SEQUENCE [LARGE SCALE GENOMIC DNA]</scope>
    <source>
        <strain evidence="2 3">BD-525</strain>
    </source>
</reference>
<dbReference type="GO" id="GO:0016746">
    <property type="term" value="F:acyltransferase activity"/>
    <property type="evidence" value="ECO:0007669"/>
    <property type="project" value="UniProtKB-KW"/>
</dbReference>
<keyword evidence="2" id="KW-0012">Acyltransferase</keyword>
<protein>
    <submittedName>
        <fullName evidence="2">GNAT family N-acetyltransferase</fullName>
        <ecNumber evidence="2">2.3.1.-</ecNumber>
    </submittedName>
</protein>
<accession>A0ABU6GHL5</accession>
<evidence type="ECO:0000259" key="1">
    <source>
        <dbReference type="Pfam" id="PF00583"/>
    </source>
</evidence>
<comment type="caution">
    <text evidence="2">The sequence shown here is derived from an EMBL/GenBank/DDBJ whole genome shotgun (WGS) entry which is preliminary data.</text>
</comment>
<sequence>MKREDQLEDTHRLELTESLHLCRAVSAEWERYCSVYYNQAVVGFFRQADFPTLLPAGFIPFWLEIDGVIAGGAAISSGAIHYLFAIPPFHVDSRLLKQLTHSIRQLAGGDQTFHAYEILSDQEDVYIRAGFRPAPHRFRWMQRPAAVFNHFFNDNITLRSLEIFQENGERRLLLEREIGLFLFKYTDEGAGGAQEAVPFAEVLIKLRQYAAGSSEDVLAASSLVYDAGTRALIGVCLIGMEACCPFIEELAVLPSFRNRGVATGMLRRALTILKKRDEPLLRIRVMHGHPLEALCSQLGFMPGPLFTSMTAN</sequence>
<gene>
    <name evidence="2" type="ORF">P4H66_03410</name>
</gene>
<keyword evidence="2" id="KW-0808">Transferase</keyword>
<dbReference type="InterPro" id="IPR000182">
    <property type="entry name" value="GNAT_dom"/>
</dbReference>
<evidence type="ECO:0000313" key="3">
    <source>
        <dbReference type="Proteomes" id="UP001344632"/>
    </source>
</evidence>
<keyword evidence="3" id="KW-1185">Reference proteome</keyword>
<feature type="domain" description="N-acetyltransferase" evidence="1">
    <location>
        <begin position="228"/>
        <end position="295"/>
    </location>
</feature>
<name>A0ABU6GHL5_9BACL</name>
<dbReference type="Proteomes" id="UP001344632">
    <property type="component" value="Unassembled WGS sequence"/>
</dbReference>
<dbReference type="Gene3D" id="3.40.630.30">
    <property type="match status" value="1"/>
</dbReference>
<dbReference type="RefSeq" id="WP_326085776.1">
    <property type="nucleotide sequence ID" value="NZ_JARLKZ010000003.1"/>
</dbReference>
<dbReference type="CDD" id="cd04301">
    <property type="entry name" value="NAT_SF"/>
    <property type="match status" value="1"/>
</dbReference>
<dbReference type="EMBL" id="JARLKZ010000003">
    <property type="protein sequence ID" value="MEC0238918.1"/>
    <property type="molecule type" value="Genomic_DNA"/>
</dbReference>
<dbReference type="SUPFAM" id="SSF55729">
    <property type="entry name" value="Acyl-CoA N-acyltransferases (Nat)"/>
    <property type="match status" value="1"/>
</dbReference>